<evidence type="ECO:0000256" key="4">
    <source>
        <dbReference type="PROSITE-ProRule" id="PRU10055"/>
    </source>
</evidence>
<dbReference type="Pfam" id="PF00232">
    <property type="entry name" value="Glyco_hydro_1"/>
    <property type="match status" value="1"/>
</dbReference>
<feature type="active site" description="Nucleophile" evidence="4">
    <location>
        <position position="111"/>
    </location>
</feature>
<name>A0A4D6N9H0_VIGUN</name>
<evidence type="ECO:0000313" key="7">
    <source>
        <dbReference type="Proteomes" id="UP000501690"/>
    </source>
</evidence>
<dbReference type="PROSITE" id="PS00572">
    <property type="entry name" value="GLYCOSYL_HYDROL_F1_1"/>
    <property type="match status" value="1"/>
</dbReference>
<proteinExistence type="inferred from homology"/>
<organism evidence="6 7">
    <name type="scientific">Vigna unguiculata</name>
    <name type="common">Cowpea</name>
    <dbReference type="NCBI Taxonomy" id="3917"/>
    <lineage>
        <taxon>Eukaryota</taxon>
        <taxon>Viridiplantae</taxon>
        <taxon>Streptophyta</taxon>
        <taxon>Embryophyta</taxon>
        <taxon>Tracheophyta</taxon>
        <taxon>Spermatophyta</taxon>
        <taxon>Magnoliopsida</taxon>
        <taxon>eudicotyledons</taxon>
        <taxon>Gunneridae</taxon>
        <taxon>Pentapetalae</taxon>
        <taxon>rosids</taxon>
        <taxon>fabids</taxon>
        <taxon>Fabales</taxon>
        <taxon>Fabaceae</taxon>
        <taxon>Papilionoideae</taxon>
        <taxon>50 kb inversion clade</taxon>
        <taxon>NPAAA clade</taxon>
        <taxon>indigoferoid/millettioid clade</taxon>
        <taxon>Phaseoleae</taxon>
        <taxon>Vigna</taxon>
    </lineage>
</organism>
<keyword evidence="7" id="KW-1185">Reference proteome</keyword>
<protein>
    <submittedName>
        <fullName evidence="6">Beta-glucosidase</fullName>
    </submittedName>
</protein>
<dbReference type="GO" id="GO:0005975">
    <property type="term" value="P:carbohydrate metabolic process"/>
    <property type="evidence" value="ECO:0007669"/>
    <property type="project" value="InterPro"/>
</dbReference>
<dbReference type="EMBL" id="CP039354">
    <property type="protein sequence ID" value="QCE09139.1"/>
    <property type="molecule type" value="Genomic_DNA"/>
</dbReference>
<dbReference type="SUPFAM" id="SSF51445">
    <property type="entry name" value="(Trans)glycosidases"/>
    <property type="match status" value="1"/>
</dbReference>
<dbReference type="InterPro" id="IPR001360">
    <property type="entry name" value="Glyco_hydro_1"/>
</dbReference>
<dbReference type="PRINTS" id="PR00131">
    <property type="entry name" value="GLHYDRLASE1"/>
</dbReference>
<dbReference type="PANTHER" id="PTHR10353">
    <property type="entry name" value="GLYCOSYL HYDROLASE"/>
    <property type="match status" value="1"/>
</dbReference>
<dbReference type="Gene3D" id="3.20.20.80">
    <property type="entry name" value="Glycosidases"/>
    <property type="match status" value="1"/>
</dbReference>
<keyword evidence="2" id="KW-0378">Hydrolase</keyword>
<reference evidence="6 7" key="1">
    <citation type="submission" date="2019-04" db="EMBL/GenBank/DDBJ databases">
        <title>An improved genome assembly and genetic linkage map for asparagus bean, Vigna unguiculata ssp. sesquipedialis.</title>
        <authorList>
            <person name="Xia Q."/>
            <person name="Zhang R."/>
            <person name="Dong Y."/>
        </authorList>
    </citation>
    <scope>NUCLEOTIDE SEQUENCE [LARGE SCALE GENOMIC DNA]</scope>
    <source>
        <tissue evidence="6">Leaf</tissue>
    </source>
</reference>
<evidence type="ECO:0000256" key="1">
    <source>
        <dbReference type="ARBA" id="ARBA00010838"/>
    </source>
</evidence>
<comment type="similarity">
    <text evidence="1 5">Belongs to the glycosyl hydrolase 1 family.</text>
</comment>
<dbReference type="InterPro" id="IPR018120">
    <property type="entry name" value="Glyco_hydro_1_AS"/>
</dbReference>
<gene>
    <name evidence="6" type="ORF">DEO72_LG10g358</name>
</gene>
<evidence type="ECO:0000313" key="6">
    <source>
        <dbReference type="EMBL" id="QCE09139.1"/>
    </source>
</evidence>
<dbReference type="PANTHER" id="PTHR10353:SF137">
    <property type="entry name" value="MYROSINASE 3-RELATED"/>
    <property type="match status" value="1"/>
</dbReference>
<evidence type="ECO:0000256" key="2">
    <source>
        <dbReference type="ARBA" id="ARBA00022801"/>
    </source>
</evidence>
<dbReference type="AlphaFoldDB" id="A0A4D6N9H0"/>
<accession>A0A4D6N9H0</accession>
<keyword evidence="3" id="KW-0326">Glycosidase</keyword>
<evidence type="ECO:0000256" key="5">
    <source>
        <dbReference type="RuleBase" id="RU003690"/>
    </source>
</evidence>
<dbReference type="GO" id="GO:0008422">
    <property type="term" value="F:beta-glucosidase activity"/>
    <property type="evidence" value="ECO:0007669"/>
    <property type="project" value="TreeGrafter"/>
</dbReference>
<dbReference type="Proteomes" id="UP000501690">
    <property type="component" value="Linkage Group LG10"/>
</dbReference>
<sequence length="214" mass="24857">MDPLTSGKYPEIMREKVGERLPEFTEEESKLLAGSFDFLGLNYYTTNYVSLVEPAPDTFPSYETDPGVEYSTERKGIPTASNWLFVCPKGFKELLLYVKEKYNNPLIYVTENGRGNDVNEHAHSLQDSQLDTYRIDYYYRHLYYLLSAMSEGVRVKGYFAWSLFDNFEWKNGYLVGFGLYHVNRSDGSLDRNPKLSAKWFADFLQKPQPKPNLN</sequence>
<dbReference type="InterPro" id="IPR017853">
    <property type="entry name" value="GH"/>
</dbReference>
<evidence type="ECO:0000256" key="3">
    <source>
        <dbReference type="ARBA" id="ARBA00023295"/>
    </source>
</evidence>